<reference evidence="3 4" key="1">
    <citation type="submission" date="2016-08" db="EMBL/GenBank/DDBJ databases">
        <authorList>
            <person name="Seilhamer J.J."/>
        </authorList>
    </citation>
    <scope>NUCLEOTIDE SEQUENCE [LARGE SCALE GENOMIC DNA]</scope>
    <source>
        <strain evidence="3 4">CFBP7245</strain>
    </source>
</reference>
<evidence type="ECO:0000256" key="1">
    <source>
        <dbReference type="SAM" id="MobiDB-lite"/>
    </source>
</evidence>
<evidence type="ECO:0000313" key="3">
    <source>
        <dbReference type="EMBL" id="PPU58199.1"/>
    </source>
</evidence>
<feature type="region of interest" description="Disordered" evidence="1">
    <location>
        <begin position="87"/>
        <end position="107"/>
    </location>
</feature>
<sequence>MSARMFKHGGRHAFGMLPSPVSARTRNGCLLVLVAHAGLVFQAHAAPPTTATVSQVLEQLRREIVAEPIGNPIPIDTVLQRHADTTGLSFDLGRPDDSDDAEAPPAVQPVGVTDAEWLAVQAYRSTSASAENDIAENGNHHYTLADLDEDGQRDLIDDAYVGGTGLFNDISVLRYDRAQGFRPAVATAVDADGTPGSFSINGRGSDQALYWLRIDGKSYAAYRDGDYFQDTVTVSRPLSLPGERVETQVLQVRYRYRHTLATPSRQAASATAEEQQASHWLAQHPQLQAAVNAQLQQLAFAPDGTQRAPDPAARCPAQTSGDPDEADQWPWHDAGHYTFDYVADFRVRRGQACYSASIVAFRSSYLTSPEGCCALWLYDAPGTQVATLPLGSRRERASVAVVTATTQPE</sequence>
<accession>A0A2S7C9E7</accession>
<feature type="chain" id="PRO_5015684851" description="VCBS repeat-containing protein" evidence="2">
    <location>
        <begin position="46"/>
        <end position="409"/>
    </location>
</feature>
<dbReference type="Proteomes" id="UP000238908">
    <property type="component" value="Unassembled WGS sequence"/>
</dbReference>
<feature type="region of interest" description="Disordered" evidence="1">
    <location>
        <begin position="303"/>
        <end position="328"/>
    </location>
</feature>
<dbReference type="EMBL" id="MDEE01000003">
    <property type="protein sequence ID" value="PPU58199.1"/>
    <property type="molecule type" value="Genomic_DNA"/>
</dbReference>
<name>A0A2S7C9E7_9XANT</name>
<evidence type="ECO:0000256" key="2">
    <source>
        <dbReference type="SAM" id="SignalP"/>
    </source>
</evidence>
<evidence type="ECO:0008006" key="5">
    <source>
        <dbReference type="Google" id="ProtNLM"/>
    </source>
</evidence>
<keyword evidence="2" id="KW-0732">Signal</keyword>
<protein>
    <recommendedName>
        <fullName evidence="5">VCBS repeat-containing protein</fullName>
    </recommendedName>
</protein>
<gene>
    <name evidence="3" type="ORF">XdyCFBP7245_04335</name>
</gene>
<evidence type="ECO:0000313" key="4">
    <source>
        <dbReference type="Proteomes" id="UP000238908"/>
    </source>
</evidence>
<proteinExistence type="predicted"/>
<comment type="caution">
    <text evidence="3">The sequence shown here is derived from an EMBL/GenBank/DDBJ whole genome shotgun (WGS) entry which is preliminary data.</text>
</comment>
<organism evidence="3 4">
    <name type="scientific">Xanthomonas dyei</name>
    <dbReference type="NCBI Taxonomy" id="743699"/>
    <lineage>
        <taxon>Bacteria</taxon>
        <taxon>Pseudomonadati</taxon>
        <taxon>Pseudomonadota</taxon>
        <taxon>Gammaproteobacteria</taxon>
        <taxon>Lysobacterales</taxon>
        <taxon>Lysobacteraceae</taxon>
        <taxon>Xanthomonas</taxon>
    </lineage>
</organism>
<dbReference type="AlphaFoldDB" id="A0A2S7C9E7"/>
<feature type="signal peptide" evidence="2">
    <location>
        <begin position="1"/>
        <end position="45"/>
    </location>
</feature>